<feature type="region of interest" description="Disordered" evidence="4">
    <location>
        <begin position="264"/>
        <end position="295"/>
    </location>
</feature>
<feature type="region of interest" description="Disordered" evidence="4">
    <location>
        <begin position="332"/>
        <end position="382"/>
    </location>
</feature>
<feature type="region of interest" description="Disordered" evidence="4">
    <location>
        <begin position="793"/>
        <end position="838"/>
    </location>
</feature>
<feature type="region of interest" description="Disordered" evidence="4">
    <location>
        <begin position="193"/>
        <end position="212"/>
    </location>
</feature>
<evidence type="ECO:0000256" key="3">
    <source>
        <dbReference type="ARBA" id="ARBA00022833"/>
    </source>
</evidence>
<dbReference type="PROSITE" id="PS00028">
    <property type="entry name" value="ZINC_FINGER_C2H2_1"/>
    <property type="match status" value="1"/>
</dbReference>
<feature type="region of interest" description="Disordered" evidence="4">
    <location>
        <begin position="427"/>
        <end position="576"/>
    </location>
</feature>
<feature type="compositionally biased region" description="Low complexity" evidence="4">
    <location>
        <begin position="427"/>
        <end position="438"/>
    </location>
</feature>
<feature type="compositionally biased region" description="Polar residues" evidence="4">
    <location>
        <begin position="148"/>
        <end position="162"/>
    </location>
</feature>
<keyword evidence="7" id="KW-1185">Reference proteome</keyword>
<feature type="compositionally biased region" description="Basic and acidic residues" evidence="4">
    <location>
        <begin position="440"/>
        <end position="455"/>
    </location>
</feature>
<feature type="compositionally biased region" description="Basic and acidic residues" evidence="4">
    <location>
        <begin position="277"/>
        <end position="295"/>
    </location>
</feature>
<dbReference type="PANTHER" id="PTHR17614:SF12">
    <property type="entry name" value="ZINC FINGER PROTEIN 804B"/>
    <property type="match status" value="1"/>
</dbReference>
<feature type="compositionally biased region" description="Pro residues" evidence="4">
    <location>
        <begin position="817"/>
        <end position="834"/>
    </location>
</feature>
<evidence type="ECO:0000256" key="1">
    <source>
        <dbReference type="ARBA" id="ARBA00022723"/>
    </source>
</evidence>
<evidence type="ECO:0000256" key="4">
    <source>
        <dbReference type="SAM" id="MobiDB-lite"/>
    </source>
</evidence>
<dbReference type="AlphaFoldDB" id="A0AAD7T092"/>
<evidence type="ECO:0000313" key="6">
    <source>
        <dbReference type="EMBL" id="KAJ8411663.1"/>
    </source>
</evidence>
<dbReference type="Proteomes" id="UP001221898">
    <property type="component" value="Unassembled WGS sequence"/>
</dbReference>
<dbReference type="InterPro" id="IPR036236">
    <property type="entry name" value="Znf_C2H2_sf"/>
</dbReference>
<organism evidence="6 7">
    <name type="scientific">Aldrovandia affinis</name>
    <dbReference type="NCBI Taxonomy" id="143900"/>
    <lineage>
        <taxon>Eukaryota</taxon>
        <taxon>Metazoa</taxon>
        <taxon>Chordata</taxon>
        <taxon>Craniata</taxon>
        <taxon>Vertebrata</taxon>
        <taxon>Euteleostomi</taxon>
        <taxon>Actinopterygii</taxon>
        <taxon>Neopterygii</taxon>
        <taxon>Teleostei</taxon>
        <taxon>Notacanthiformes</taxon>
        <taxon>Halosauridae</taxon>
        <taxon>Aldrovandia</taxon>
    </lineage>
</organism>
<reference evidence="6" key="1">
    <citation type="journal article" date="2023" name="Science">
        <title>Genome structures resolve the early diversification of teleost fishes.</title>
        <authorList>
            <person name="Parey E."/>
            <person name="Louis A."/>
            <person name="Montfort J."/>
            <person name="Bouchez O."/>
            <person name="Roques C."/>
            <person name="Iampietro C."/>
            <person name="Lluch J."/>
            <person name="Castinel A."/>
            <person name="Donnadieu C."/>
            <person name="Desvignes T."/>
            <person name="Floi Bucao C."/>
            <person name="Jouanno E."/>
            <person name="Wen M."/>
            <person name="Mejri S."/>
            <person name="Dirks R."/>
            <person name="Jansen H."/>
            <person name="Henkel C."/>
            <person name="Chen W.J."/>
            <person name="Zahm M."/>
            <person name="Cabau C."/>
            <person name="Klopp C."/>
            <person name="Thompson A.W."/>
            <person name="Robinson-Rechavi M."/>
            <person name="Braasch I."/>
            <person name="Lecointre G."/>
            <person name="Bobe J."/>
            <person name="Postlethwait J.H."/>
            <person name="Berthelot C."/>
            <person name="Roest Crollius H."/>
            <person name="Guiguen Y."/>
        </authorList>
    </citation>
    <scope>NUCLEOTIDE SEQUENCE</scope>
    <source>
        <strain evidence="6">NC1722</strain>
    </source>
</reference>
<dbReference type="GO" id="GO:0005634">
    <property type="term" value="C:nucleus"/>
    <property type="evidence" value="ECO:0007669"/>
    <property type="project" value="TreeGrafter"/>
</dbReference>
<evidence type="ECO:0000256" key="2">
    <source>
        <dbReference type="ARBA" id="ARBA00022771"/>
    </source>
</evidence>
<proteinExistence type="predicted"/>
<dbReference type="InterPro" id="IPR013087">
    <property type="entry name" value="Znf_C2H2_type"/>
</dbReference>
<keyword evidence="2" id="KW-0863">Zinc-finger</keyword>
<dbReference type="InterPro" id="IPR052445">
    <property type="entry name" value="ZnF-G_patch_domain"/>
</dbReference>
<keyword evidence="1" id="KW-0479">Metal-binding</keyword>
<feature type="compositionally biased region" description="Basic and acidic residues" evidence="4">
    <location>
        <begin position="335"/>
        <end position="356"/>
    </location>
</feature>
<sequence length="956" mass="104294">MNDIFGSCQSKVETLGEVAFPEELQSAHFQASSGLNCRVELNHRSHQDYAEKETAIAKALEDLKANFYCELCDKQYHKHQEFDNHINSYDHAHKQRLKELKQREFARNVASKSWKDERKQERALRRLHQLAEQRQQWACGPGSGPKFRTTTVSAKVQHQENSPLEKDCGPKHQPVPLTSGAASKDEASRCLPDLPAHREQPHGRKRASQSSCGYSHQRAGVSFCFSRKAQLKLESCASVFSDGVEEASDREDLRRQTDRQVLKALWSQTHSPGDLAEDSRKDEEPKVKQVEKAAQDGGRKVLRGCQIAVCSAADEPASPTAACPGSLAATCLGDKPSESDRRPGPEGDFNESDKSRCFAQRDSIGKDVPVDSGQLQRKEEFSPYSTYPGYRWDMDSSKRGHSLTSISEKSCYCGSFSDWNSDSEGGRYLSSSGSLYRSSSRRDSGCSQTHGDRPSWGRTHSTGRLMGDGSTSQRRDTSTYRTKNLSRASAWPGPGGPEGAGGWSQVWKQSRRQGPGGRHCTSASNLSCEEGGGPRPCHGTAKRAQGLRRSWSRPGPGGFSEVAADSGSHKGKSWSGSRDRLCYFTPPSFVGARAVKGINNQASPQNFRKKKAGTPSNISATIQPEECFSGGKNLTGRKINTGPSLPLIGKFPAVKKKSAKAGESSKAKINLSNRQGGGVVDIGGGACCHPGMPGAEAVQAKEPQGGGELGCWSPQARVISIYSVERDKIADAHHRQGQEPWESAFTTGTDYTEEAESPAVRLLKCVSPPLTEQPITFTPEEIEKYRLLQLQAQQHMQQQLEQTPGPPQTPLEVHSPSPTPNPVPTFQPLPPQQPGPSLQHALLHHRALVAFASSLYPQSAHQHFSHHLHPLPQPHFTPVSLSPMSPPAILSTHPAALLARRPLHFIPSHLTLHPLPPGSILPTLLGPAGTSTLHLCPILHPLFPGQDLQPHSGPRS</sequence>
<dbReference type="GO" id="GO:0008270">
    <property type="term" value="F:zinc ion binding"/>
    <property type="evidence" value="ECO:0007669"/>
    <property type="project" value="UniProtKB-KW"/>
</dbReference>
<keyword evidence="3" id="KW-0862">Zinc</keyword>
<protein>
    <recommendedName>
        <fullName evidence="5">C2H2-type domain-containing protein</fullName>
    </recommendedName>
</protein>
<evidence type="ECO:0000259" key="5">
    <source>
        <dbReference type="PROSITE" id="PS00028"/>
    </source>
</evidence>
<evidence type="ECO:0000313" key="7">
    <source>
        <dbReference type="Proteomes" id="UP001221898"/>
    </source>
</evidence>
<feature type="domain" description="C2H2-type" evidence="5">
    <location>
        <begin position="69"/>
        <end position="91"/>
    </location>
</feature>
<comment type="caution">
    <text evidence="6">The sequence shown here is derived from an EMBL/GenBank/DDBJ whole genome shotgun (WGS) entry which is preliminary data.</text>
</comment>
<gene>
    <name evidence="6" type="ORF">AAFF_G00164710</name>
</gene>
<feature type="compositionally biased region" description="Low complexity" evidence="4">
    <location>
        <begin position="793"/>
        <end position="802"/>
    </location>
</feature>
<name>A0AAD7T092_9TELE</name>
<dbReference type="PANTHER" id="PTHR17614">
    <property type="entry name" value="ZINC FINGER-CONTAINING"/>
    <property type="match status" value="1"/>
</dbReference>
<dbReference type="EMBL" id="JAINUG010000022">
    <property type="protein sequence ID" value="KAJ8411663.1"/>
    <property type="molecule type" value="Genomic_DNA"/>
</dbReference>
<feature type="region of interest" description="Disordered" evidence="4">
    <location>
        <begin position="134"/>
        <end position="188"/>
    </location>
</feature>
<accession>A0AAD7T092</accession>
<dbReference type="SUPFAM" id="SSF57667">
    <property type="entry name" value="beta-beta-alpha zinc fingers"/>
    <property type="match status" value="1"/>
</dbReference>